<feature type="transmembrane region" description="Helical" evidence="3">
    <location>
        <begin position="394"/>
        <end position="412"/>
    </location>
</feature>
<keyword evidence="3" id="KW-1133">Transmembrane helix</keyword>
<evidence type="ECO:0000256" key="3">
    <source>
        <dbReference type="SAM" id="Phobius"/>
    </source>
</evidence>
<accession>A0AAD4M6F2</accession>
<dbReference type="InterPro" id="IPR011701">
    <property type="entry name" value="MFS"/>
</dbReference>
<comment type="subcellular location">
    <subcellularLocation>
        <location evidence="1">Membrane</location>
        <topology evidence="1">Multi-pass membrane protein</topology>
    </subcellularLocation>
</comment>
<dbReference type="PANTHER" id="PTHR11360:SF305">
    <property type="entry name" value="MAJOR FACILITATOR SUPERFAMILY (MFS) PROFILE DOMAIN-CONTAINING PROTEIN"/>
    <property type="match status" value="1"/>
</dbReference>
<dbReference type="Pfam" id="PF07690">
    <property type="entry name" value="MFS_1"/>
    <property type="match status" value="1"/>
</dbReference>
<comment type="similarity">
    <text evidence="2">Belongs to the major facilitator superfamily. Monocarboxylate porter (TC 2.A.1.13) family.</text>
</comment>
<evidence type="ECO:0000313" key="6">
    <source>
        <dbReference type="Proteomes" id="UP001203297"/>
    </source>
</evidence>
<dbReference type="InterPro" id="IPR050327">
    <property type="entry name" value="Proton-linked_MCT"/>
</dbReference>
<evidence type="ECO:0000259" key="4">
    <source>
        <dbReference type="PROSITE" id="PS50850"/>
    </source>
</evidence>
<comment type="caution">
    <text evidence="5">The sequence shown here is derived from an EMBL/GenBank/DDBJ whole genome shotgun (WGS) entry which is preliminary data.</text>
</comment>
<feature type="transmembrane region" description="Helical" evidence="3">
    <location>
        <begin position="360"/>
        <end position="382"/>
    </location>
</feature>
<feature type="domain" description="Major facilitator superfamily (MFS) profile" evidence="4">
    <location>
        <begin position="272"/>
        <end position="467"/>
    </location>
</feature>
<gene>
    <name evidence="5" type="ORF">B0F90DRAFT_1816205</name>
</gene>
<reference evidence="5" key="1">
    <citation type="journal article" date="2022" name="New Phytol.">
        <title>Evolutionary transition to the ectomycorrhizal habit in the genomes of a hyperdiverse lineage of mushroom-forming fungi.</title>
        <authorList>
            <person name="Looney B."/>
            <person name="Miyauchi S."/>
            <person name="Morin E."/>
            <person name="Drula E."/>
            <person name="Courty P.E."/>
            <person name="Kohler A."/>
            <person name="Kuo A."/>
            <person name="LaButti K."/>
            <person name="Pangilinan J."/>
            <person name="Lipzen A."/>
            <person name="Riley R."/>
            <person name="Andreopoulos W."/>
            <person name="He G."/>
            <person name="Johnson J."/>
            <person name="Nolan M."/>
            <person name="Tritt A."/>
            <person name="Barry K.W."/>
            <person name="Grigoriev I.V."/>
            <person name="Nagy L.G."/>
            <person name="Hibbett D."/>
            <person name="Henrissat B."/>
            <person name="Matheny P.B."/>
            <person name="Labbe J."/>
            <person name="Martin F.M."/>
        </authorList>
    </citation>
    <scope>NUCLEOTIDE SEQUENCE</scope>
    <source>
        <strain evidence="5">BPL690</strain>
    </source>
</reference>
<dbReference type="GO" id="GO:0022857">
    <property type="term" value="F:transmembrane transporter activity"/>
    <property type="evidence" value="ECO:0007669"/>
    <property type="project" value="InterPro"/>
</dbReference>
<dbReference type="PANTHER" id="PTHR11360">
    <property type="entry name" value="MONOCARBOXYLATE TRANSPORTER"/>
    <property type="match status" value="1"/>
</dbReference>
<feature type="transmembrane region" description="Helical" evidence="3">
    <location>
        <begin position="144"/>
        <end position="162"/>
    </location>
</feature>
<sequence>MALSHHHLRHLKSGKSLLDEGTPSSGAIETIMEEVPLSNLVVNEHVNAEAREAMNSSHQPIPSVLDDFPEGGYGWVVVLACSAISFFFGGLTYSWGIVQARLTQSKLATDSELSFIGSTAITIISVAALINVRLIRWLGTRKACALGCFFLGLGPFLNGFALKSYGGLFLTNGLILGFGTSLTFMACSSLPSQYFKRRRGIANGLVFAGNGLGGGVITITLNSLIDRVGISWAFKILGLSTWFITIPASLLLRERMRRSAVAFEWGLFRDPKFVLLFFGSSIATFPLLVPPFFIPLYANSVGASASLASSLLAAFNLASAVGRVGFGLLGDSVGPITSLVLALTVNALSMLAIWPISSSVAPLVVFIVINGFGSGGFFSLIPSVVGSVYGNTRTANALAMTISGWAFGYFFVRFTHRRVALQAYGGSSAGRAAFRPAIYYAGSLAVASAGLIAGMRMLSARKLFAYA</sequence>
<feature type="transmembrane region" description="Helical" evidence="3">
    <location>
        <begin position="300"/>
        <end position="321"/>
    </location>
</feature>
<feature type="transmembrane region" description="Helical" evidence="3">
    <location>
        <begin position="200"/>
        <end position="220"/>
    </location>
</feature>
<dbReference type="GO" id="GO:0016020">
    <property type="term" value="C:membrane"/>
    <property type="evidence" value="ECO:0007669"/>
    <property type="project" value="UniProtKB-SubCell"/>
</dbReference>
<dbReference type="Gene3D" id="1.20.1250.20">
    <property type="entry name" value="MFS general substrate transporter like domains"/>
    <property type="match status" value="2"/>
</dbReference>
<dbReference type="PROSITE" id="PS50850">
    <property type="entry name" value="MFS"/>
    <property type="match status" value="1"/>
</dbReference>
<evidence type="ECO:0000256" key="1">
    <source>
        <dbReference type="ARBA" id="ARBA00004141"/>
    </source>
</evidence>
<keyword evidence="6" id="KW-1185">Reference proteome</keyword>
<feature type="transmembrane region" description="Helical" evidence="3">
    <location>
        <begin position="113"/>
        <end position="132"/>
    </location>
</feature>
<dbReference type="SUPFAM" id="SSF103473">
    <property type="entry name" value="MFS general substrate transporter"/>
    <property type="match status" value="1"/>
</dbReference>
<dbReference type="Proteomes" id="UP001203297">
    <property type="component" value="Unassembled WGS sequence"/>
</dbReference>
<dbReference type="EMBL" id="WTXG01000009">
    <property type="protein sequence ID" value="KAI0303384.1"/>
    <property type="molecule type" value="Genomic_DNA"/>
</dbReference>
<evidence type="ECO:0000256" key="2">
    <source>
        <dbReference type="ARBA" id="ARBA00006727"/>
    </source>
</evidence>
<organism evidence="5 6">
    <name type="scientific">Multifurca ochricompacta</name>
    <dbReference type="NCBI Taxonomy" id="376703"/>
    <lineage>
        <taxon>Eukaryota</taxon>
        <taxon>Fungi</taxon>
        <taxon>Dikarya</taxon>
        <taxon>Basidiomycota</taxon>
        <taxon>Agaricomycotina</taxon>
        <taxon>Agaricomycetes</taxon>
        <taxon>Russulales</taxon>
        <taxon>Russulaceae</taxon>
        <taxon>Multifurca</taxon>
    </lineage>
</organism>
<feature type="transmembrane region" description="Helical" evidence="3">
    <location>
        <begin position="273"/>
        <end position="294"/>
    </location>
</feature>
<dbReference type="InterPro" id="IPR020846">
    <property type="entry name" value="MFS_dom"/>
</dbReference>
<dbReference type="InterPro" id="IPR036259">
    <property type="entry name" value="MFS_trans_sf"/>
</dbReference>
<name>A0AAD4M6F2_9AGAM</name>
<feature type="transmembrane region" description="Helical" evidence="3">
    <location>
        <begin position="168"/>
        <end position="188"/>
    </location>
</feature>
<keyword evidence="3" id="KW-0472">Membrane</keyword>
<proteinExistence type="inferred from homology"/>
<feature type="transmembrane region" description="Helical" evidence="3">
    <location>
        <begin position="333"/>
        <end position="354"/>
    </location>
</feature>
<feature type="transmembrane region" description="Helical" evidence="3">
    <location>
        <begin position="73"/>
        <end position="93"/>
    </location>
</feature>
<feature type="transmembrane region" description="Helical" evidence="3">
    <location>
        <begin position="437"/>
        <end position="458"/>
    </location>
</feature>
<keyword evidence="3" id="KW-0812">Transmembrane</keyword>
<evidence type="ECO:0000313" key="5">
    <source>
        <dbReference type="EMBL" id="KAI0303384.1"/>
    </source>
</evidence>
<dbReference type="AlphaFoldDB" id="A0AAD4M6F2"/>
<protein>
    <submittedName>
        <fullName evidence="5">Major facilitator superfamily domain-containing protein</fullName>
    </submittedName>
</protein>
<feature type="transmembrane region" description="Helical" evidence="3">
    <location>
        <begin position="232"/>
        <end position="252"/>
    </location>
</feature>